<organism evidence="1 2">
    <name type="scientific">Penstemon smallii</name>
    <dbReference type="NCBI Taxonomy" id="265156"/>
    <lineage>
        <taxon>Eukaryota</taxon>
        <taxon>Viridiplantae</taxon>
        <taxon>Streptophyta</taxon>
        <taxon>Embryophyta</taxon>
        <taxon>Tracheophyta</taxon>
        <taxon>Spermatophyta</taxon>
        <taxon>Magnoliopsida</taxon>
        <taxon>eudicotyledons</taxon>
        <taxon>Gunneridae</taxon>
        <taxon>Pentapetalae</taxon>
        <taxon>asterids</taxon>
        <taxon>lamiids</taxon>
        <taxon>Lamiales</taxon>
        <taxon>Plantaginaceae</taxon>
        <taxon>Cheloneae</taxon>
        <taxon>Penstemon</taxon>
    </lineage>
</organism>
<dbReference type="PANTHER" id="PTHR48173">
    <property type="entry name" value="GNK2-HOMOLOGOUS DOMAIN-CONTAINING PROTEIN"/>
    <property type="match status" value="1"/>
</dbReference>
<dbReference type="Proteomes" id="UP001634393">
    <property type="component" value="Unassembled WGS sequence"/>
</dbReference>
<gene>
    <name evidence="1" type="ORF">ACJIZ3_011889</name>
</gene>
<proteinExistence type="predicted"/>
<protein>
    <recommendedName>
        <fullName evidence="3">Vacuolar protein sorting-associated protein 62</fullName>
    </recommendedName>
</protein>
<dbReference type="AlphaFoldDB" id="A0ABD3UKH3"/>
<dbReference type="Pfam" id="PF06101">
    <property type="entry name" value="Vps62"/>
    <property type="match status" value="1"/>
</dbReference>
<evidence type="ECO:0000313" key="1">
    <source>
        <dbReference type="EMBL" id="KAL3850007.1"/>
    </source>
</evidence>
<evidence type="ECO:0000313" key="2">
    <source>
        <dbReference type="Proteomes" id="UP001634393"/>
    </source>
</evidence>
<dbReference type="InterPro" id="IPR009291">
    <property type="entry name" value="Vps62"/>
</dbReference>
<comment type="caution">
    <text evidence="1">The sequence shown here is derived from an EMBL/GenBank/DDBJ whole genome shotgun (WGS) entry which is preliminary data.</text>
</comment>
<sequence length="600" mass="67334">MICGVINAIINFVTISQLGSLILRIIRWVRKMLGCECFYWSKVTDQSQPGTEFYNLPGPIPTWPQGSGFSTTSISLGELEVCQITKFEFIWACNTSTDGKQGVSFYKPIGIPDGFFSLGHFCQCNEKPLRGFVLVAHGATRDKPLNNSNNYVPPLLNPLDYLLVWSSHDSNDENFNGDGYIWLPQAPEGYKALGVVVTNNSEKPKSDEVKCVRVDLTDTCEAHRLIVNSHSRFSNLPLSIWSTRPLHRGIYGRGVSVGTFFASSYSSSTEEINIACLKNLDQNLHAMPNIDQIHALIKHYGPTLFFHPDEIYLPSSVSWFFRNGALLYSKGKDNSSGEAIDTEGSNLPSGGTNDRKYWIDLPSDNNQRENLMHGDLDSAKLYIHVKPALGGTFTDIVMWVFCPFNGPATVKVGMMNIAFKKIGRHVGDWEHFTLRISNFTGELWSIYFSQHSGGEWVDAFDLEFIEGNKAVIYSSRAGHASFPHPGNYIQGSSKLGIGIRNDVGKSNYCVDSSEKYEIIAAEYLGDGVVKEPCWLEYMREWGPTIVYDSRTELDKIIKVLPVMVRYSVENIFNKLPLELYGEEGPTGPKEKNNWIGDERW</sequence>
<dbReference type="PANTHER" id="PTHR48173:SF1">
    <property type="entry name" value="VACUOLAR PROTEIN SORTING-ASSOCIATED PROTEIN 62"/>
    <property type="match status" value="1"/>
</dbReference>
<reference evidence="1 2" key="1">
    <citation type="submission" date="2024-12" db="EMBL/GenBank/DDBJ databases">
        <title>The unique morphological basis and parallel evolutionary history of personate flowers in Penstemon.</title>
        <authorList>
            <person name="Depatie T.H."/>
            <person name="Wessinger C.A."/>
        </authorList>
    </citation>
    <scope>NUCLEOTIDE SEQUENCE [LARGE SCALE GENOMIC DNA]</scope>
    <source>
        <strain evidence="1">WTNN_2</strain>
        <tissue evidence="1">Leaf</tissue>
    </source>
</reference>
<dbReference type="EMBL" id="JBJXBP010000001">
    <property type="protein sequence ID" value="KAL3850007.1"/>
    <property type="molecule type" value="Genomic_DNA"/>
</dbReference>
<name>A0ABD3UKH3_9LAMI</name>
<keyword evidence="2" id="KW-1185">Reference proteome</keyword>
<accession>A0ABD3UKH3</accession>
<evidence type="ECO:0008006" key="3">
    <source>
        <dbReference type="Google" id="ProtNLM"/>
    </source>
</evidence>